<dbReference type="Pfam" id="PF03446">
    <property type="entry name" value="NAD_binding_2"/>
    <property type="match status" value="1"/>
</dbReference>
<dbReference type="STRING" id="46177.SAMN05660976_06264"/>
<dbReference type="InterPro" id="IPR036291">
    <property type="entry name" value="NAD(P)-bd_dom_sf"/>
</dbReference>
<dbReference type="Proteomes" id="UP000198953">
    <property type="component" value="Unassembled WGS sequence"/>
</dbReference>
<reference evidence="5 6" key="1">
    <citation type="submission" date="2016-10" db="EMBL/GenBank/DDBJ databases">
        <authorList>
            <person name="de Groot N.N."/>
        </authorList>
    </citation>
    <scope>NUCLEOTIDE SEQUENCE [LARGE SCALE GENOMIC DNA]</scope>
    <source>
        <strain evidence="5 6">DSM 43357</strain>
    </source>
</reference>
<dbReference type="InterPro" id="IPR015815">
    <property type="entry name" value="HIBADH-related"/>
</dbReference>
<dbReference type="GO" id="GO:0050661">
    <property type="term" value="F:NADP binding"/>
    <property type="evidence" value="ECO:0007669"/>
    <property type="project" value="InterPro"/>
</dbReference>
<keyword evidence="2" id="KW-0560">Oxidoreductase</keyword>
<dbReference type="OrthoDB" id="4535742at2"/>
<dbReference type="InterPro" id="IPR051265">
    <property type="entry name" value="HIBADH-related_NP60_sf"/>
</dbReference>
<dbReference type="InterPro" id="IPR013328">
    <property type="entry name" value="6PGD_dom2"/>
</dbReference>
<feature type="domain" description="6-phosphogluconate dehydrogenase NADP-binding" evidence="3">
    <location>
        <begin position="4"/>
        <end position="151"/>
    </location>
</feature>
<proteinExistence type="inferred from homology"/>
<dbReference type="SUPFAM" id="SSF51735">
    <property type="entry name" value="NAD(P)-binding Rossmann-fold domains"/>
    <property type="match status" value="1"/>
</dbReference>
<gene>
    <name evidence="5" type="ORF">SAMN05660976_06264</name>
</gene>
<evidence type="ECO:0000256" key="2">
    <source>
        <dbReference type="ARBA" id="ARBA00023002"/>
    </source>
</evidence>
<dbReference type="Gene3D" id="3.40.50.720">
    <property type="entry name" value="NAD(P)-binding Rossmann-like Domain"/>
    <property type="match status" value="1"/>
</dbReference>
<protein>
    <submittedName>
        <fullName evidence="5">3-hydroxyisobutyrate dehydrogenase</fullName>
    </submittedName>
</protein>
<comment type="similarity">
    <text evidence="1">Belongs to the HIBADH-related family.</text>
</comment>
<accession>A0A1H8C0W9</accession>
<dbReference type="PIRSF" id="PIRSF000103">
    <property type="entry name" value="HIBADH"/>
    <property type="match status" value="1"/>
</dbReference>
<evidence type="ECO:0000256" key="1">
    <source>
        <dbReference type="ARBA" id="ARBA00009080"/>
    </source>
</evidence>
<dbReference type="GO" id="GO:0016491">
    <property type="term" value="F:oxidoreductase activity"/>
    <property type="evidence" value="ECO:0007669"/>
    <property type="project" value="UniProtKB-KW"/>
</dbReference>
<evidence type="ECO:0000259" key="4">
    <source>
        <dbReference type="Pfam" id="PF21761"/>
    </source>
</evidence>
<dbReference type="AlphaFoldDB" id="A0A1H8C0W9"/>
<keyword evidence="6" id="KW-1185">Reference proteome</keyword>
<organism evidence="5 6">
    <name type="scientific">Nonomuraea pusilla</name>
    <dbReference type="NCBI Taxonomy" id="46177"/>
    <lineage>
        <taxon>Bacteria</taxon>
        <taxon>Bacillati</taxon>
        <taxon>Actinomycetota</taxon>
        <taxon>Actinomycetes</taxon>
        <taxon>Streptosporangiales</taxon>
        <taxon>Streptosporangiaceae</taxon>
        <taxon>Nonomuraea</taxon>
    </lineage>
</organism>
<feature type="domain" description="NADPH-dependent reductive aminase-like C-terminal" evidence="4">
    <location>
        <begin position="158"/>
        <end position="284"/>
    </location>
</feature>
<dbReference type="InterPro" id="IPR048666">
    <property type="entry name" value="RedAm-like_C"/>
</dbReference>
<dbReference type="GO" id="GO:0140673">
    <property type="term" value="P:transcription elongation-coupled chromatin remodeling"/>
    <property type="evidence" value="ECO:0007669"/>
    <property type="project" value="TreeGrafter"/>
</dbReference>
<dbReference type="RefSeq" id="WP_055505225.1">
    <property type="nucleotide sequence ID" value="NZ_BBZG01000002.1"/>
</dbReference>
<evidence type="ECO:0000313" key="5">
    <source>
        <dbReference type="EMBL" id="SEM88074.1"/>
    </source>
</evidence>
<sequence>MSENISIIGLGLMGSALAGALLDAGHRVTVWNRSAGKADPLVARGAVRAATAAEAAGASPLVIVCVLDYAAAHQALDGAPLDGRVVLNLTNGRPAEARRTAAWVESQGGTYLDGGIMAVPQMIGQPGALILYSGSRAAFERHEQALSALAAPRFLGEEPGLAALHDLAMLTGMYGQIGGFLQAAALVRSEGLPVAEFTEELLVPWLHAMAALLPRWAEEIEARDYATDVSNLEINQVGLENLVTAFEEQGVKPDLFLPMKAILDARVAGGHGAEGLPGLIEEIQPR</sequence>
<dbReference type="GO" id="GO:0003677">
    <property type="term" value="F:DNA binding"/>
    <property type="evidence" value="ECO:0007669"/>
    <property type="project" value="TreeGrafter"/>
</dbReference>
<name>A0A1H8C0W9_9ACTN</name>
<dbReference type="PANTHER" id="PTHR43580:SF2">
    <property type="entry name" value="CYTOKINE-LIKE NUCLEAR FACTOR N-PAC"/>
    <property type="match status" value="1"/>
</dbReference>
<dbReference type="EMBL" id="FOBF01000018">
    <property type="protein sequence ID" value="SEM88074.1"/>
    <property type="molecule type" value="Genomic_DNA"/>
</dbReference>
<dbReference type="GO" id="GO:0031491">
    <property type="term" value="F:nucleosome binding"/>
    <property type="evidence" value="ECO:0007669"/>
    <property type="project" value="TreeGrafter"/>
</dbReference>
<dbReference type="PANTHER" id="PTHR43580">
    <property type="entry name" value="OXIDOREDUCTASE GLYR1-RELATED"/>
    <property type="match status" value="1"/>
</dbReference>
<evidence type="ECO:0000313" key="6">
    <source>
        <dbReference type="Proteomes" id="UP000198953"/>
    </source>
</evidence>
<evidence type="ECO:0000259" key="3">
    <source>
        <dbReference type="Pfam" id="PF03446"/>
    </source>
</evidence>
<dbReference type="Pfam" id="PF21761">
    <property type="entry name" value="RedAm-like_C"/>
    <property type="match status" value="1"/>
</dbReference>
<dbReference type="InterPro" id="IPR006115">
    <property type="entry name" value="6PGDH_NADP-bd"/>
</dbReference>
<dbReference type="Gene3D" id="1.10.1040.10">
    <property type="entry name" value="N-(1-d-carboxylethyl)-l-norvaline Dehydrogenase, domain 2"/>
    <property type="match status" value="1"/>
</dbReference>
<dbReference type="GO" id="GO:0000785">
    <property type="term" value="C:chromatin"/>
    <property type="evidence" value="ECO:0007669"/>
    <property type="project" value="TreeGrafter"/>
</dbReference>